<evidence type="ECO:0000256" key="7">
    <source>
        <dbReference type="ARBA" id="ARBA00022984"/>
    </source>
</evidence>
<dbReference type="GO" id="GO:0005524">
    <property type="term" value="F:ATP binding"/>
    <property type="evidence" value="ECO:0007669"/>
    <property type="project" value="UniProtKB-UniRule"/>
</dbReference>
<dbReference type="SUPFAM" id="SSF53244">
    <property type="entry name" value="MurD-like peptide ligases, peptide-binding domain"/>
    <property type="match status" value="1"/>
</dbReference>
<dbReference type="UniPathway" id="UPA00219"/>
<evidence type="ECO:0000313" key="16">
    <source>
        <dbReference type="Proteomes" id="UP000031307"/>
    </source>
</evidence>
<protein>
    <recommendedName>
        <fullName evidence="10 11">UDP-N-acetylmuramoyl-tripeptide--D-alanyl-D-alanine ligase</fullName>
        <ecNumber evidence="10 11">6.3.2.10</ecNumber>
    </recommendedName>
    <alternativeName>
        <fullName evidence="10">D-alanyl-D-alanine-adding enzyme</fullName>
    </alternativeName>
</protein>
<dbReference type="GO" id="GO:0008766">
    <property type="term" value="F:UDP-N-acetylmuramoylalanyl-D-glutamyl-2,6-diaminopimelate-D-alanyl-D-alanine ligase activity"/>
    <property type="evidence" value="ECO:0007669"/>
    <property type="project" value="RHEA"/>
</dbReference>
<feature type="domain" description="Mur ligase C-terminal" evidence="13">
    <location>
        <begin position="329"/>
        <end position="451"/>
    </location>
</feature>
<dbReference type="Proteomes" id="UP000031307">
    <property type="component" value="Unassembled WGS sequence"/>
</dbReference>
<evidence type="ECO:0000256" key="1">
    <source>
        <dbReference type="ARBA" id="ARBA00022490"/>
    </source>
</evidence>
<dbReference type="Pfam" id="PF01225">
    <property type="entry name" value="Mur_ligase"/>
    <property type="match status" value="1"/>
</dbReference>
<dbReference type="HAMAP" id="MF_02019">
    <property type="entry name" value="MurF"/>
    <property type="match status" value="1"/>
</dbReference>
<evidence type="ECO:0000256" key="5">
    <source>
        <dbReference type="ARBA" id="ARBA00022840"/>
    </source>
</evidence>
<keyword evidence="2 10" id="KW-0436">Ligase</keyword>
<dbReference type="Gene3D" id="3.40.1190.10">
    <property type="entry name" value="Mur-like, catalytic domain"/>
    <property type="match status" value="1"/>
</dbReference>
<dbReference type="EMBL" id="JSAM01000020">
    <property type="protein sequence ID" value="KIA78437.1"/>
    <property type="molecule type" value="Genomic_DNA"/>
</dbReference>
<dbReference type="GO" id="GO:0071555">
    <property type="term" value="P:cell wall organization"/>
    <property type="evidence" value="ECO:0007669"/>
    <property type="project" value="UniProtKB-KW"/>
</dbReference>
<keyword evidence="6 10" id="KW-0133">Cell shape</keyword>
<feature type="domain" description="Mur ligase central" evidence="14">
    <location>
        <begin position="123"/>
        <end position="306"/>
    </location>
</feature>
<keyword evidence="3 10" id="KW-0132">Cell division</keyword>
<evidence type="ECO:0000256" key="11">
    <source>
        <dbReference type="RuleBase" id="RU004136"/>
    </source>
</evidence>
<dbReference type="InterPro" id="IPR036615">
    <property type="entry name" value="Mur_ligase_C_dom_sf"/>
</dbReference>
<gene>
    <name evidence="10 15" type="primary">murF</name>
    <name evidence="15" type="ORF">DB43_DZ00240</name>
</gene>
<dbReference type="InterPro" id="IPR004101">
    <property type="entry name" value="Mur_ligase_C"/>
</dbReference>
<evidence type="ECO:0000256" key="2">
    <source>
        <dbReference type="ARBA" id="ARBA00022598"/>
    </source>
</evidence>
<comment type="catalytic activity">
    <reaction evidence="10 11">
        <text>D-alanyl-D-alanine + UDP-N-acetyl-alpha-D-muramoyl-L-alanyl-gamma-D-glutamyl-meso-2,6-diaminopimelate + ATP = UDP-N-acetyl-alpha-D-muramoyl-L-alanyl-gamma-D-glutamyl-meso-2,6-diaminopimeloyl-D-alanyl-D-alanine + ADP + phosphate + H(+)</text>
        <dbReference type="Rhea" id="RHEA:28374"/>
        <dbReference type="ChEBI" id="CHEBI:15378"/>
        <dbReference type="ChEBI" id="CHEBI:30616"/>
        <dbReference type="ChEBI" id="CHEBI:43474"/>
        <dbReference type="ChEBI" id="CHEBI:57822"/>
        <dbReference type="ChEBI" id="CHEBI:61386"/>
        <dbReference type="ChEBI" id="CHEBI:83905"/>
        <dbReference type="ChEBI" id="CHEBI:456216"/>
        <dbReference type="EC" id="6.3.2.10"/>
    </reaction>
</comment>
<dbReference type="Pfam" id="PF08245">
    <property type="entry name" value="Mur_ligase_M"/>
    <property type="match status" value="1"/>
</dbReference>
<organism evidence="15 16">
    <name type="scientific">Parachlamydia acanthamoebae</name>
    <dbReference type="NCBI Taxonomy" id="83552"/>
    <lineage>
        <taxon>Bacteria</taxon>
        <taxon>Pseudomonadati</taxon>
        <taxon>Chlamydiota</taxon>
        <taxon>Chlamydiia</taxon>
        <taxon>Parachlamydiales</taxon>
        <taxon>Parachlamydiaceae</taxon>
        <taxon>Parachlamydia</taxon>
    </lineage>
</organism>
<comment type="similarity">
    <text evidence="10">Belongs to the MurCDEF family. MurF subfamily.</text>
</comment>
<dbReference type="EC" id="6.3.2.10" evidence="10 11"/>
<dbReference type="GO" id="GO:0009252">
    <property type="term" value="P:peptidoglycan biosynthetic process"/>
    <property type="evidence" value="ECO:0007669"/>
    <property type="project" value="UniProtKB-UniRule"/>
</dbReference>
<dbReference type="SUPFAM" id="SSF53623">
    <property type="entry name" value="MurD-like peptide ligases, catalytic domain"/>
    <property type="match status" value="1"/>
</dbReference>
<dbReference type="SUPFAM" id="SSF63418">
    <property type="entry name" value="MurE/MurF N-terminal domain"/>
    <property type="match status" value="1"/>
</dbReference>
<keyword evidence="8 10" id="KW-0131">Cell cycle</keyword>
<evidence type="ECO:0000256" key="3">
    <source>
        <dbReference type="ARBA" id="ARBA00022618"/>
    </source>
</evidence>
<evidence type="ECO:0000259" key="12">
    <source>
        <dbReference type="Pfam" id="PF01225"/>
    </source>
</evidence>
<name>A0A0C1EBD3_9BACT</name>
<dbReference type="InterPro" id="IPR005863">
    <property type="entry name" value="UDP-N-AcMur_synth"/>
</dbReference>
<evidence type="ECO:0000313" key="15">
    <source>
        <dbReference type="EMBL" id="KIA78437.1"/>
    </source>
</evidence>
<keyword evidence="5 10" id="KW-0067">ATP-binding</keyword>
<dbReference type="AlphaFoldDB" id="A0A0C1EBD3"/>
<evidence type="ECO:0000256" key="10">
    <source>
        <dbReference type="HAMAP-Rule" id="MF_02019"/>
    </source>
</evidence>
<dbReference type="Gene3D" id="3.90.190.20">
    <property type="entry name" value="Mur ligase, C-terminal domain"/>
    <property type="match status" value="1"/>
</dbReference>
<reference evidence="15 16" key="1">
    <citation type="journal article" date="2014" name="Mol. Biol. Evol.">
        <title>Massive expansion of Ubiquitination-related gene families within the Chlamydiae.</title>
        <authorList>
            <person name="Domman D."/>
            <person name="Collingro A."/>
            <person name="Lagkouvardos I."/>
            <person name="Gehre L."/>
            <person name="Weinmaier T."/>
            <person name="Rattei T."/>
            <person name="Subtil A."/>
            <person name="Horn M."/>
        </authorList>
    </citation>
    <scope>NUCLEOTIDE SEQUENCE [LARGE SCALE GENOMIC DNA]</scope>
    <source>
        <strain evidence="15 16">OEW1</strain>
    </source>
</reference>
<sequence>MYALQGDFMSVNRLTFHEICQILNSPVFPAEIDSFTPSVVVDSRLLQKNDLFIALPGEKTDGHHFLNEVEKKGAAAAIVSNDFLRQNKTNFHMPILGVDDVLEALQKLAQEYLKQRQVKIVAITGSVGKTTTKHLLFQLLQKHFSVAFSPGNQNSQIGLPLSILNHYHGHEDVLILEMGMTAQGHIQKLIEIAPPDIAIVTALELVHVAGVHSLENIAHAKREILTHPKTMLGLIPSEIPFYALLHETGTCRKQSFSTLSIQADYCLHEQDQHLQIRDSQGLSPLLPRLPFLGKHNQHNFLAAISACRALGMTWSDIQQVIPTLTLPERRLEQVIKKGILFINDSYNAALTSVKAALDALPPPLQFSGKRIGVIGEMVELGTFSEACHREVGILSLAKLDLMICYGDGCLPIEEVWKKHNKPVHLTLTFEQVIAELKQHVLPGDVVLLKGSNKKQLWKVLEYF</sequence>
<keyword evidence="4 10" id="KW-0547">Nucleotide-binding</keyword>
<dbReference type="GO" id="GO:0005737">
    <property type="term" value="C:cytoplasm"/>
    <property type="evidence" value="ECO:0007669"/>
    <property type="project" value="UniProtKB-SubCell"/>
</dbReference>
<dbReference type="InterPro" id="IPR051046">
    <property type="entry name" value="MurCDEF_CellWall_CoF430Synth"/>
</dbReference>
<dbReference type="InterPro" id="IPR013221">
    <property type="entry name" value="Mur_ligase_cen"/>
</dbReference>
<proteinExistence type="inferred from homology"/>
<comment type="pathway">
    <text evidence="10 11">Cell wall biogenesis; peptidoglycan biosynthesis.</text>
</comment>
<comment type="caution">
    <text evidence="15">The sequence shown here is derived from an EMBL/GenBank/DDBJ whole genome shotgun (WGS) entry which is preliminary data.</text>
</comment>
<accession>A0A0C1EBD3</accession>
<comment type="subcellular location">
    <subcellularLocation>
        <location evidence="10 11">Cytoplasm</location>
    </subcellularLocation>
</comment>
<dbReference type="GO" id="GO:0051301">
    <property type="term" value="P:cell division"/>
    <property type="evidence" value="ECO:0007669"/>
    <property type="project" value="UniProtKB-KW"/>
</dbReference>
<evidence type="ECO:0000256" key="8">
    <source>
        <dbReference type="ARBA" id="ARBA00023306"/>
    </source>
</evidence>
<dbReference type="InterPro" id="IPR000713">
    <property type="entry name" value="Mur_ligase_N"/>
</dbReference>
<evidence type="ECO:0000256" key="6">
    <source>
        <dbReference type="ARBA" id="ARBA00022960"/>
    </source>
</evidence>
<dbReference type="GO" id="GO:0047480">
    <property type="term" value="F:UDP-N-acetylmuramoyl-tripeptide-D-alanyl-D-alanine ligase activity"/>
    <property type="evidence" value="ECO:0007669"/>
    <property type="project" value="UniProtKB-UniRule"/>
</dbReference>
<dbReference type="NCBIfam" id="TIGR01143">
    <property type="entry name" value="murF"/>
    <property type="match status" value="1"/>
</dbReference>
<keyword evidence="9 10" id="KW-0961">Cell wall biogenesis/degradation</keyword>
<dbReference type="Pfam" id="PF02875">
    <property type="entry name" value="Mur_ligase_C"/>
    <property type="match status" value="1"/>
</dbReference>
<feature type="binding site" evidence="10">
    <location>
        <begin position="125"/>
        <end position="131"/>
    </location>
    <ligand>
        <name>ATP</name>
        <dbReference type="ChEBI" id="CHEBI:30616"/>
    </ligand>
</feature>
<dbReference type="InterPro" id="IPR035911">
    <property type="entry name" value="MurE/MurF_N"/>
</dbReference>
<evidence type="ECO:0000259" key="13">
    <source>
        <dbReference type="Pfam" id="PF02875"/>
    </source>
</evidence>
<dbReference type="Gene3D" id="3.40.1390.10">
    <property type="entry name" value="MurE/MurF, N-terminal domain"/>
    <property type="match status" value="1"/>
</dbReference>
<dbReference type="PANTHER" id="PTHR43024">
    <property type="entry name" value="UDP-N-ACETYLMURAMOYL-TRIPEPTIDE--D-ALANYL-D-ALANINE LIGASE"/>
    <property type="match status" value="1"/>
</dbReference>
<dbReference type="InterPro" id="IPR036565">
    <property type="entry name" value="Mur-like_cat_sf"/>
</dbReference>
<evidence type="ECO:0000256" key="9">
    <source>
        <dbReference type="ARBA" id="ARBA00023316"/>
    </source>
</evidence>
<feature type="domain" description="Mur ligase N-terminal catalytic" evidence="12">
    <location>
        <begin position="39"/>
        <end position="112"/>
    </location>
</feature>
<dbReference type="PANTHER" id="PTHR43024:SF1">
    <property type="entry name" value="UDP-N-ACETYLMURAMOYL-TRIPEPTIDE--D-ALANYL-D-ALANINE LIGASE"/>
    <property type="match status" value="1"/>
</dbReference>
<keyword evidence="1 10" id="KW-0963">Cytoplasm</keyword>
<comment type="function">
    <text evidence="10 11">Involved in cell wall formation. Catalyzes the final step in the synthesis of UDP-N-acetylmuramoyl-pentapeptide, the precursor of murein.</text>
</comment>
<evidence type="ECO:0000256" key="4">
    <source>
        <dbReference type="ARBA" id="ARBA00022741"/>
    </source>
</evidence>
<dbReference type="GO" id="GO:0008360">
    <property type="term" value="P:regulation of cell shape"/>
    <property type="evidence" value="ECO:0007669"/>
    <property type="project" value="UniProtKB-KW"/>
</dbReference>
<keyword evidence="7 10" id="KW-0573">Peptidoglycan synthesis</keyword>
<evidence type="ECO:0000259" key="14">
    <source>
        <dbReference type="Pfam" id="PF08245"/>
    </source>
</evidence>
<dbReference type="PATRIC" id="fig|83552.4.peg.366"/>